<dbReference type="EMBL" id="KV878342">
    <property type="protein sequence ID" value="OJJ46443.1"/>
    <property type="molecule type" value="Genomic_DNA"/>
</dbReference>
<organism evidence="3 4">
    <name type="scientific">Penicilliopsis zonata CBS 506.65</name>
    <dbReference type="NCBI Taxonomy" id="1073090"/>
    <lineage>
        <taxon>Eukaryota</taxon>
        <taxon>Fungi</taxon>
        <taxon>Dikarya</taxon>
        <taxon>Ascomycota</taxon>
        <taxon>Pezizomycotina</taxon>
        <taxon>Eurotiomycetes</taxon>
        <taxon>Eurotiomycetidae</taxon>
        <taxon>Eurotiales</taxon>
        <taxon>Aspergillaceae</taxon>
        <taxon>Penicilliopsis</taxon>
    </lineage>
</organism>
<dbReference type="GeneID" id="34614293"/>
<dbReference type="InterPro" id="IPR046623">
    <property type="entry name" value="DUF6536"/>
</dbReference>
<feature type="transmembrane region" description="Helical" evidence="1">
    <location>
        <begin position="538"/>
        <end position="563"/>
    </location>
</feature>
<evidence type="ECO:0000259" key="2">
    <source>
        <dbReference type="Pfam" id="PF20163"/>
    </source>
</evidence>
<feature type="transmembrane region" description="Helical" evidence="1">
    <location>
        <begin position="364"/>
        <end position="387"/>
    </location>
</feature>
<feature type="transmembrane region" description="Helical" evidence="1">
    <location>
        <begin position="583"/>
        <end position="604"/>
    </location>
</feature>
<gene>
    <name evidence="3" type="ORF">ASPZODRAFT_2129457</name>
</gene>
<dbReference type="RefSeq" id="XP_022580953.1">
    <property type="nucleotide sequence ID" value="XM_022727829.1"/>
</dbReference>
<evidence type="ECO:0000313" key="4">
    <source>
        <dbReference type="Proteomes" id="UP000184188"/>
    </source>
</evidence>
<dbReference type="VEuPathDB" id="FungiDB:ASPZODRAFT_2129457"/>
<protein>
    <recommendedName>
        <fullName evidence="2">DUF6536 domain-containing protein</fullName>
    </recommendedName>
</protein>
<dbReference type="OrthoDB" id="5429634at2759"/>
<dbReference type="PANTHER" id="PTHR35395:SF1">
    <property type="entry name" value="DUF6536 DOMAIN-CONTAINING PROTEIN"/>
    <property type="match status" value="1"/>
</dbReference>
<feature type="transmembrane region" description="Helical" evidence="1">
    <location>
        <begin position="53"/>
        <end position="77"/>
    </location>
</feature>
<keyword evidence="4" id="KW-1185">Reference proteome</keyword>
<sequence length="689" mass="75217">MYLAVDEYLFIYLSIYMLGIGKYSSHTSLESTVLILMDRSENNKNEPKWIRGVYLCAQVSSAIFLLNTILLAAMAILSRRYPSEGDFSSSLVAYRGDCDVAERWNTALHVIINILSTVILAASNYCMQRLVAPTREEIDARHAQFKWLDIGSGSIRNLFIVNRYRCVLALLLLITTTPFHLLYNSMVFHSWAIGQYTIVLAPHDLNSTNVQDLTTPALQECFAPPNQPFQAASSPPLSWTAFASTIRQGNYQRLSIEQCQGIIYGEWNDGVRLLVLLGDNLTVSQGGDAAVRFAMPVDTLTYNGSNHLHSVALTTSFSTQENNSSQCTDTTPFADALPGTPGLQEYPFSECLAVRSHGNCEARFSPLIATAISLATLVKVTVMFLAARIGRGRARPLLTIGDAIHSFLQHPDPTTQGLCWMSKADLGASHAPAAGYSYLRPFSRDALRNFQATNLKNQESIKTHPGLHSLGTLIAANLPQLAVTLISLGYSNILASILAAAEYSSYGAAPKPLRVTWPAKDSEQQSTYLLGMPFKYSLPLLIGNTALHWLASQSMFFAVFIPYTRQGQMDTGLTKSFICISTTAIALGAILLALMVCILGVLAFRRFSSEIPIAGSCSAAISAACHPARNEDSHTVALGVVMWGETTQPALRDAIHDSTGTFSQPSTQTGHCSFTSFPAVRPRPNKLYA</sequence>
<evidence type="ECO:0000313" key="3">
    <source>
        <dbReference type="EMBL" id="OJJ46443.1"/>
    </source>
</evidence>
<feature type="domain" description="DUF6536" evidence="2">
    <location>
        <begin position="49"/>
        <end position="205"/>
    </location>
</feature>
<accession>A0A1L9SH28</accession>
<proteinExistence type="predicted"/>
<evidence type="ECO:0000256" key="1">
    <source>
        <dbReference type="SAM" id="Phobius"/>
    </source>
</evidence>
<dbReference type="Pfam" id="PF20163">
    <property type="entry name" value="DUF6536"/>
    <property type="match status" value="1"/>
</dbReference>
<dbReference type="PANTHER" id="PTHR35395">
    <property type="entry name" value="DUF6536 DOMAIN-CONTAINING PROTEIN"/>
    <property type="match status" value="1"/>
</dbReference>
<dbReference type="Proteomes" id="UP000184188">
    <property type="component" value="Unassembled WGS sequence"/>
</dbReference>
<dbReference type="AlphaFoldDB" id="A0A1L9SH28"/>
<reference evidence="4" key="1">
    <citation type="journal article" date="2017" name="Genome Biol.">
        <title>Comparative genomics reveals high biological diversity and specific adaptations in the industrially and medically important fungal genus Aspergillus.</title>
        <authorList>
            <person name="de Vries R.P."/>
            <person name="Riley R."/>
            <person name="Wiebenga A."/>
            <person name="Aguilar-Osorio G."/>
            <person name="Amillis S."/>
            <person name="Uchima C.A."/>
            <person name="Anderluh G."/>
            <person name="Asadollahi M."/>
            <person name="Askin M."/>
            <person name="Barry K."/>
            <person name="Battaglia E."/>
            <person name="Bayram O."/>
            <person name="Benocci T."/>
            <person name="Braus-Stromeyer S.A."/>
            <person name="Caldana C."/>
            <person name="Canovas D."/>
            <person name="Cerqueira G.C."/>
            <person name="Chen F."/>
            <person name="Chen W."/>
            <person name="Choi C."/>
            <person name="Clum A."/>
            <person name="Dos Santos R.A."/>
            <person name="Damasio A.R."/>
            <person name="Diallinas G."/>
            <person name="Emri T."/>
            <person name="Fekete E."/>
            <person name="Flipphi M."/>
            <person name="Freyberg S."/>
            <person name="Gallo A."/>
            <person name="Gournas C."/>
            <person name="Habgood R."/>
            <person name="Hainaut M."/>
            <person name="Harispe M.L."/>
            <person name="Henrissat B."/>
            <person name="Hilden K.S."/>
            <person name="Hope R."/>
            <person name="Hossain A."/>
            <person name="Karabika E."/>
            <person name="Karaffa L."/>
            <person name="Karanyi Z."/>
            <person name="Krasevec N."/>
            <person name="Kuo A."/>
            <person name="Kusch H."/>
            <person name="LaButti K."/>
            <person name="Lagendijk E.L."/>
            <person name="Lapidus A."/>
            <person name="Levasseur A."/>
            <person name="Lindquist E."/>
            <person name="Lipzen A."/>
            <person name="Logrieco A.F."/>
            <person name="MacCabe A."/>
            <person name="Maekelae M.R."/>
            <person name="Malavazi I."/>
            <person name="Melin P."/>
            <person name="Meyer V."/>
            <person name="Mielnichuk N."/>
            <person name="Miskei M."/>
            <person name="Molnar A.P."/>
            <person name="Mule G."/>
            <person name="Ngan C.Y."/>
            <person name="Orejas M."/>
            <person name="Orosz E."/>
            <person name="Ouedraogo J.P."/>
            <person name="Overkamp K.M."/>
            <person name="Park H.-S."/>
            <person name="Perrone G."/>
            <person name="Piumi F."/>
            <person name="Punt P.J."/>
            <person name="Ram A.F."/>
            <person name="Ramon A."/>
            <person name="Rauscher S."/>
            <person name="Record E."/>
            <person name="Riano-Pachon D.M."/>
            <person name="Robert V."/>
            <person name="Roehrig J."/>
            <person name="Ruller R."/>
            <person name="Salamov A."/>
            <person name="Salih N.S."/>
            <person name="Samson R.A."/>
            <person name="Sandor E."/>
            <person name="Sanguinetti M."/>
            <person name="Schuetze T."/>
            <person name="Sepcic K."/>
            <person name="Shelest E."/>
            <person name="Sherlock G."/>
            <person name="Sophianopoulou V."/>
            <person name="Squina F.M."/>
            <person name="Sun H."/>
            <person name="Susca A."/>
            <person name="Todd R.B."/>
            <person name="Tsang A."/>
            <person name="Unkles S.E."/>
            <person name="van de Wiele N."/>
            <person name="van Rossen-Uffink D."/>
            <person name="Oliveira J.V."/>
            <person name="Vesth T.C."/>
            <person name="Visser J."/>
            <person name="Yu J.-H."/>
            <person name="Zhou M."/>
            <person name="Andersen M.R."/>
            <person name="Archer D.B."/>
            <person name="Baker S.E."/>
            <person name="Benoit I."/>
            <person name="Brakhage A.A."/>
            <person name="Braus G.H."/>
            <person name="Fischer R."/>
            <person name="Frisvad J.C."/>
            <person name="Goldman G.H."/>
            <person name="Houbraken J."/>
            <person name="Oakley B."/>
            <person name="Pocsi I."/>
            <person name="Scazzocchio C."/>
            <person name="Seiboth B."/>
            <person name="vanKuyk P.A."/>
            <person name="Wortman J."/>
            <person name="Dyer P.S."/>
            <person name="Grigoriev I.V."/>
        </authorList>
    </citation>
    <scope>NUCLEOTIDE SEQUENCE [LARGE SCALE GENOMIC DNA]</scope>
    <source>
        <strain evidence="4">CBS 506.65</strain>
    </source>
</reference>
<name>A0A1L9SH28_9EURO</name>
<feature type="transmembrane region" description="Helical" evidence="1">
    <location>
        <begin position="164"/>
        <end position="183"/>
    </location>
</feature>
<keyword evidence="1" id="KW-0472">Membrane</keyword>
<keyword evidence="1" id="KW-1133">Transmembrane helix</keyword>
<keyword evidence="1" id="KW-0812">Transmembrane</keyword>